<dbReference type="CDD" id="cd04645">
    <property type="entry name" value="LbH_gamma_CA_like"/>
    <property type="match status" value="1"/>
</dbReference>
<protein>
    <submittedName>
        <fullName evidence="1">Gamma carbonic anhydrase family protein</fullName>
    </submittedName>
</protein>
<dbReference type="Gene3D" id="2.160.10.10">
    <property type="entry name" value="Hexapeptide repeat proteins"/>
    <property type="match status" value="1"/>
</dbReference>
<dbReference type="InterPro" id="IPR001451">
    <property type="entry name" value="Hexapep"/>
</dbReference>
<dbReference type="Proteomes" id="UP000759273">
    <property type="component" value="Unassembled WGS sequence"/>
</dbReference>
<name>A0A943DGH9_9FIRM</name>
<dbReference type="SUPFAM" id="SSF51161">
    <property type="entry name" value="Trimeric LpxA-like enzymes"/>
    <property type="match status" value="1"/>
</dbReference>
<reference evidence="1" key="1">
    <citation type="submission" date="2021-02" db="EMBL/GenBank/DDBJ databases">
        <title>Infant gut strain persistence is associated with maternal origin, phylogeny, and functional potential including surface adhesion and iron acquisition.</title>
        <authorList>
            <person name="Lou Y.C."/>
        </authorList>
    </citation>
    <scope>NUCLEOTIDE SEQUENCE</scope>
    <source>
        <strain evidence="1">L3_101_000M1_dasL3_101_000M1_concoct_87</strain>
    </source>
</reference>
<dbReference type="PANTHER" id="PTHR13061:SF29">
    <property type="entry name" value="GAMMA CARBONIC ANHYDRASE-LIKE 1, MITOCHONDRIAL-RELATED"/>
    <property type="match status" value="1"/>
</dbReference>
<proteinExistence type="predicted"/>
<comment type="caution">
    <text evidence="1">The sequence shown here is derived from an EMBL/GenBank/DDBJ whole genome shotgun (WGS) entry which is preliminary data.</text>
</comment>
<dbReference type="EMBL" id="JAGZGG010000030">
    <property type="protein sequence ID" value="MBS5333121.1"/>
    <property type="molecule type" value="Genomic_DNA"/>
</dbReference>
<dbReference type="InterPro" id="IPR050484">
    <property type="entry name" value="Transf_Hexapept/Carb_Anhydrase"/>
</dbReference>
<evidence type="ECO:0000313" key="2">
    <source>
        <dbReference type="Proteomes" id="UP000759273"/>
    </source>
</evidence>
<organism evidence="1 2">
    <name type="scientific">Subdoligranulum variabile</name>
    <dbReference type="NCBI Taxonomy" id="214851"/>
    <lineage>
        <taxon>Bacteria</taxon>
        <taxon>Bacillati</taxon>
        <taxon>Bacillota</taxon>
        <taxon>Clostridia</taxon>
        <taxon>Eubacteriales</taxon>
        <taxon>Oscillospiraceae</taxon>
        <taxon>Subdoligranulum</taxon>
    </lineage>
</organism>
<evidence type="ECO:0000313" key="1">
    <source>
        <dbReference type="EMBL" id="MBS5333121.1"/>
    </source>
</evidence>
<accession>A0A943DGH9</accession>
<dbReference type="PANTHER" id="PTHR13061">
    <property type="entry name" value="DYNACTIN SUBUNIT P25"/>
    <property type="match status" value="1"/>
</dbReference>
<dbReference type="Pfam" id="PF00132">
    <property type="entry name" value="Hexapep"/>
    <property type="match status" value="1"/>
</dbReference>
<dbReference type="InterPro" id="IPR047324">
    <property type="entry name" value="LbH_gamma_CA-like"/>
</dbReference>
<dbReference type="AlphaFoldDB" id="A0A943DGH9"/>
<dbReference type="InterPro" id="IPR011004">
    <property type="entry name" value="Trimer_LpxA-like_sf"/>
</dbReference>
<sequence>MPFITVNANSPADYGAAFAAENATIAGSVRLEKNSSVWYGAVLRADTGRITIGENSNVQDNAVLHTGPGLDVTIGRGVSIGHGAIVHGCTVGDNCLIGMHATILNGAVIGAGSLIAAGALVPEKMVVPAGSLVIGVPGKVVRPVSAEQAAGIKANEEEYLELAKLHAKAPNL</sequence>
<gene>
    <name evidence="1" type="ORF">KHY36_11415</name>
</gene>